<keyword evidence="5 16" id="KW-0548">Nucleotidyltransferase</keyword>
<evidence type="ECO:0000256" key="6">
    <source>
        <dbReference type="ARBA" id="ARBA00022705"/>
    </source>
</evidence>
<dbReference type="PANTHER" id="PTHR10133:SF27">
    <property type="entry name" value="DNA POLYMERASE NU"/>
    <property type="match status" value="1"/>
</dbReference>
<feature type="domain" description="3'-5' exonuclease" evidence="17">
    <location>
        <begin position="321"/>
        <end position="496"/>
    </location>
</feature>
<comment type="similarity">
    <text evidence="1 16">Belongs to the DNA polymerase type-A family.</text>
</comment>
<evidence type="ECO:0000256" key="3">
    <source>
        <dbReference type="ARBA" id="ARBA00020311"/>
    </source>
</evidence>
<evidence type="ECO:0000256" key="14">
    <source>
        <dbReference type="ARBA" id="ARBA00049244"/>
    </source>
</evidence>
<dbReference type="GO" id="GO:0008408">
    <property type="term" value="F:3'-5' exonuclease activity"/>
    <property type="evidence" value="ECO:0007669"/>
    <property type="project" value="UniProtKB-UniRule"/>
</dbReference>
<evidence type="ECO:0000256" key="13">
    <source>
        <dbReference type="ARBA" id="ARBA00023204"/>
    </source>
</evidence>
<dbReference type="FunFam" id="1.10.150.20:FF:000002">
    <property type="entry name" value="DNA polymerase I"/>
    <property type="match status" value="1"/>
</dbReference>
<dbReference type="InterPro" id="IPR020045">
    <property type="entry name" value="DNA_polI_H3TH"/>
</dbReference>
<evidence type="ECO:0000256" key="4">
    <source>
        <dbReference type="ARBA" id="ARBA00022679"/>
    </source>
</evidence>
<dbReference type="Pfam" id="PF01367">
    <property type="entry name" value="5_3_exonuc"/>
    <property type="match status" value="1"/>
</dbReference>
<dbReference type="InterPro" id="IPR036397">
    <property type="entry name" value="RNaseH_sf"/>
</dbReference>
<dbReference type="PANTHER" id="PTHR10133">
    <property type="entry name" value="DNA POLYMERASE I"/>
    <property type="match status" value="1"/>
</dbReference>
<evidence type="ECO:0000256" key="15">
    <source>
        <dbReference type="NCBIfam" id="TIGR00593"/>
    </source>
</evidence>
<dbReference type="InterPro" id="IPR002562">
    <property type="entry name" value="3'-5'_exonuclease_dom"/>
</dbReference>
<dbReference type="Pfam" id="PF01612">
    <property type="entry name" value="DNA_pol_A_exo1"/>
    <property type="match status" value="1"/>
</dbReference>
<dbReference type="CDD" id="cd08637">
    <property type="entry name" value="DNA_pol_A_pol_I_C"/>
    <property type="match status" value="1"/>
</dbReference>
<dbReference type="AlphaFoldDB" id="A0A1G2BIF3"/>
<sequence length="911" mass="102788">MIKKEKLLIIDAHALIHRAYHALPPLTTRRGEPIGAVYGFLRILLSALKEIKPQYLAVTFDSAGKNFRHKLYPKYKANRKETDLELIKQFPIVEKIVRTFGFTVYKQAGYEADDLIGTICKQFDNDGRLETIIVSGDLDLLQLVDKNTKVLKLQKGVKETLLYDQKTVKEKHGFTPKQVVDYKGLRGDASDNIPGVAGIGEKGAVELLQKFGSLEGAYQNLDALNGRLLKALRGHKKEALLSKKLATIEQNAPINFDLQKTKIRGYDQEAIAKILQHYEFKTLLPQLSNLPGFVLQEGLFAVNNKEAREQKQKTREKNFSYQLIGRDLGLKEFVAKISKQKEFAVDTETTGLNPLADDLVGLSFSWRAGEGFFLPCKKIVPQEIKNILENKNIHKTGHNIKFDIEVLHSAKVKIAGVVYDTMVASYLLNPGSRGHGLDNLAFVEFGHRMQSIEELIGKGKNQISMADVAIEKVSWYSCEDADFSWRLYEKFQPLLRKEKLDKLINEIEIPTINSLVAMEENGVRLDVAFLQNMSKKLHRRLRELELKIHQEAKMEFNVASNLQLKKVLFQKLHLPTNKLKKTKTGFSTAASELLKLRGTHPIIALLEEFRELSKLTNTYIDTLPKLIQPGSGRVHTSFNQTITATGRLSSSSPNLQNIPIRTEVGREIRKAFIPEVGKKIVSLDYSQIELRVVAHLANDPVMIRAFQDGEDIHTRTAAELNDCAPAQVSKEMRRQAKAINFGILYGMGVMGIVRDSGCSREEAQLFLDKYFSVHKGIADYLAEVKTQATKNGYAQTLFGRKRYLPDLQSRNPMLKSAAERAAVNLPVQGTAADLMKMAVVIIQNEISQNKITARMLLQVHDELVFEIKTSEVKKESKKIQQIMENVHKLKVPLAVDAEFGDNWGELKNINQ</sequence>
<dbReference type="InterPro" id="IPR043502">
    <property type="entry name" value="DNA/RNA_pol_sf"/>
</dbReference>
<dbReference type="FunFam" id="1.10.150.20:FF:000003">
    <property type="entry name" value="DNA polymerase I"/>
    <property type="match status" value="1"/>
</dbReference>
<dbReference type="PRINTS" id="PR00868">
    <property type="entry name" value="DNAPOLI"/>
</dbReference>
<comment type="function">
    <text evidence="16">In addition to polymerase activity, this DNA polymerase exhibits 3'-5' and 5'-3' exonuclease activity.</text>
</comment>
<dbReference type="InterPro" id="IPR008918">
    <property type="entry name" value="HhH2"/>
</dbReference>
<evidence type="ECO:0000256" key="9">
    <source>
        <dbReference type="ARBA" id="ARBA00022801"/>
    </source>
</evidence>
<evidence type="ECO:0000313" key="21">
    <source>
        <dbReference type="Proteomes" id="UP000176420"/>
    </source>
</evidence>
<evidence type="ECO:0000256" key="16">
    <source>
        <dbReference type="RuleBase" id="RU004460"/>
    </source>
</evidence>
<dbReference type="InterPro" id="IPR019760">
    <property type="entry name" value="DNA-dir_DNA_pol_A_CS"/>
</dbReference>
<dbReference type="InterPro" id="IPR018320">
    <property type="entry name" value="DNA_polymerase_1"/>
</dbReference>
<keyword evidence="9 16" id="KW-0378">Hydrolase</keyword>
<evidence type="ECO:0000256" key="2">
    <source>
        <dbReference type="ARBA" id="ARBA00012417"/>
    </source>
</evidence>
<dbReference type="EC" id="2.7.7.7" evidence="2 15"/>
<gene>
    <name evidence="16" type="primary">polA</name>
    <name evidence="20" type="ORF">A2319_02175</name>
</gene>
<accession>A0A1G2BIF3</accession>
<dbReference type="GO" id="GO:0003677">
    <property type="term" value="F:DNA binding"/>
    <property type="evidence" value="ECO:0007669"/>
    <property type="project" value="UniProtKB-UniRule"/>
</dbReference>
<comment type="caution">
    <text evidence="20">The sequence shown here is derived from an EMBL/GenBank/DDBJ whole genome shotgun (WGS) entry which is preliminary data.</text>
</comment>
<dbReference type="InterPro" id="IPR012337">
    <property type="entry name" value="RNaseH-like_sf"/>
</dbReference>
<keyword evidence="11 16" id="KW-0239">DNA-directed DNA polymerase</keyword>
<evidence type="ECO:0000259" key="17">
    <source>
        <dbReference type="SMART" id="SM00474"/>
    </source>
</evidence>
<organism evidence="20 21">
    <name type="scientific">Candidatus Kerfeldbacteria bacterium RIFOXYB2_FULL_38_14</name>
    <dbReference type="NCBI Taxonomy" id="1798547"/>
    <lineage>
        <taxon>Bacteria</taxon>
        <taxon>Candidatus Kerfeldiibacteriota</taxon>
    </lineage>
</organism>
<keyword evidence="10 16" id="KW-0269">Exonuclease</keyword>
<dbReference type="GO" id="GO:0006302">
    <property type="term" value="P:double-strand break repair"/>
    <property type="evidence" value="ECO:0007669"/>
    <property type="project" value="TreeGrafter"/>
</dbReference>
<dbReference type="SUPFAM" id="SSF88723">
    <property type="entry name" value="PIN domain-like"/>
    <property type="match status" value="1"/>
</dbReference>
<dbReference type="CDD" id="cd09859">
    <property type="entry name" value="PIN_53EXO"/>
    <property type="match status" value="1"/>
</dbReference>
<evidence type="ECO:0000256" key="8">
    <source>
        <dbReference type="ARBA" id="ARBA00022763"/>
    </source>
</evidence>
<keyword evidence="13 16" id="KW-0234">DNA repair</keyword>
<dbReference type="InterPro" id="IPR036279">
    <property type="entry name" value="5-3_exonuclease_C_sf"/>
</dbReference>
<evidence type="ECO:0000256" key="7">
    <source>
        <dbReference type="ARBA" id="ARBA00022722"/>
    </source>
</evidence>
<dbReference type="SMART" id="SM00482">
    <property type="entry name" value="POLAc"/>
    <property type="match status" value="1"/>
</dbReference>
<dbReference type="SMART" id="SM00474">
    <property type="entry name" value="35EXOc"/>
    <property type="match status" value="1"/>
</dbReference>
<dbReference type="Gene3D" id="1.10.150.20">
    <property type="entry name" value="5' to 3' exonuclease, C-terminal subdomain"/>
    <property type="match status" value="2"/>
</dbReference>
<dbReference type="InterPro" id="IPR002421">
    <property type="entry name" value="5-3_exonuclease"/>
</dbReference>
<keyword evidence="8 16" id="KW-0227">DNA damage</keyword>
<dbReference type="InterPro" id="IPR029060">
    <property type="entry name" value="PIN-like_dom_sf"/>
</dbReference>
<evidence type="ECO:0000256" key="1">
    <source>
        <dbReference type="ARBA" id="ARBA00007705"/>
    </source>
</evidence>
<dbReference type="SMART" id="SM00279">
    <property type="entry name" value="HhH2"/>
    <property type="match status" value="1"/>
</dbReference>
<dbReference type="EMBL" id="MHKI01000005">
    <property type="protein sequence ID" value="OGY88007.1"/>
    <property type="molecule type" value="Genomic_DNA"/>
</dbReference>
<dbReference type="Gene3D" id="3.40.50.1010">
    <property type="entry name" value="5'-nuclease"/>
    <property type="match status" value="1"/>
</dbReference>
<dbReference type="SUPFAM" id="SSF47807">
    <property type="entry name" value="5' to 3' exonuclease, C-terminal subdomain"/>
    <property type="match status" value="1"/>
</dbReference>
<dbReference type="Gene3D" id="1.20.1060.10">
    <property type="entry name" value="Taq DNA Polymerase, Chain T, domain 4"/>
    <property type="match status" value="1"/>
</dbReference>
<evidence type="ECO:0000256" key="5">
    <source>
        <dbReference type="ARBA" id="ARBA00022695"/>
    </source>
</evidence>
<proteinExistence type="inferred from homology"/>
<dbReference type="NCBIfam" id="TIGR00593">
    <property type="entry name" value="pola"/>
    <property type="match status" value="1"/>
</dbReference>
<dbReference type="Proteomes" id="UP000176420">
    <property type="component" value="Unassembled WGS sequence"/>
</dbReference>
<dbReference type="CDD" id="cd09898">
    <property type="entry name" value="H3TH_53EXO"/>
    <property type="match status" value="1"/>
</dbReference>
<evidence type="ECO:0000313" key="20">
    <source>
        <dbReference type="EMBL" id="OGY88007.1"/>
    </source>
</evidence>
<keyword evidence="12 16" id="KW-0238">DNA-binding</keyword>
<evidence type="ECO:0000259" key="18">
    <source>
        <dbReference type="SMART" id="SM00475"/>
    </source>
</evidence>
<dbReference type="InterPro" id="IPR020046">
    <property type="entry name" value="5-3_exonucl_a-hlix_arch_N"/>
</dbReference>
<dbReference type="GO" id="GO:0008409">
    <property type="term" value="F:5'-3' exonuclease activity"/>
    <property type="evidence" value="ECO:0007669"/>
    <property type="project" value="UniProtKB-UniRule"/>
</dbReference>
<feature type="domain" description="5'-3' exonuclease" evidence="18">
    <location>
        <begin position="3"/>
        <end position="264"/>
    </location>
</feature>
<dbReference type="Gene3D" id="3.30.420.10">
    <property type="entry name" value="Ribonuclease H-like superfamily/Ribonuclease H"/>
    <property type="match status" value="1"/>
</dbReference>
<comment type="catalytic activity">
    <reaction evidence="14 16">
        <text>DNA(n) + a 2'-deoxyribonucleoside 5'-triphosphate = DNA(n+1) + diphosphate</text>
        <dbReference type="Rhea" id="RHEA:22508"/>
        <dbReference type="Rhea" id="RHEA-COMP:17339"/>
        <dbReference type="Rhea" id="RHEA-COMP:17340"/>
        <dbReference type="ChEBI" id="CHEBI:33019"/>
        <dbReference type="ChEBI" id="CHEBI:61560"/>
        <dbReference type="ChEBI" id="CHEBI:173112"/>
        <dbReference type="EC" id="2.7.7.7"/>
    </reaction>
</comment>
<feature type="domain" description="DNA-directed DNA polymerase family A palm" evidence="19">
    <location>
        <begin position="665"/>
        <end position="871"/>
    </location>
</feature>
<dbReference type="SUPFAM" id="SSF56672">
    <property type="entry name" value="DNA/RNA polymerases"/>
    <property type="match status" value="1"/>
</dbReference>
<dbReference type="CDD" id="cd06139">
    <property type="entry name" value="DNA_polA_I_Ecoli_like_exo"/>
    <property type="match status" value="1"/>
</dbReference>
<dbReference type="GO" id="GO:0006261">
    <property type="term" value="P:DNA-templated DNA replication"/>
    <property type="evidence" value="ECO:0007669"/>
    <property type="project" value="UniProtKB-UniRule"/>
</dbReference>
<dbReference type="InterPro" id="IPR001098">
    <property type="entry name" value="DNA-dir_DNA_pol_A_palm_dom"/>
</dbReference>
<keyword evidence="6 16" id="KW-0235">DNA replication</keyword>
<evidence type="ECO:0000256" key="10">
    <source>
        <dbReference type="ARBA" id="ARBA00022839"/>
    </source>
</evidence>
<dbReference type="InterPro" id="IPR002298">
    <property type="entry name" value="DNA_polymerase_A"/>
</dbReference>
<keyword evidence="7" id="KW-0540">Nuclease</keyword>
<reference evidence="20 21" key="1">
    <citation type="journal article" date="2016" name="Nat. Commun.">
        <title>Thousands of microbial genomes shed light on interconnected biogeochemical processes in an aquifer system.</title>
        <authorList>
            <person name="Anantharaman K."/>
            <person name="Brown C.T."/>
            <person name="Hug L.A."/>
            <person name="Sharon I."/>
            <person name="Castelle C.J."/>
            <person name="Probst A.J."/>
            <person name="Thomas B.C."/>
            <person name="Singh A."/>
            <person name="Wilkins M.J."/>
            <person name="Karaoz U."/>
            <person name="Brodie E.L."/>
            <person name="Williams K.H."/>
            <person name="Hubbard S.S."/>
            <person name="Banfield J.F."/>
        </authorList>
    </citation>
    <scope>NUCLEOTIDE SEQUENCE [LARGE SCALE GENOMIC DNA]</scope>
</reference>
<dbReference type="FunFam" id="1.20.1060.10:FF:000001">
    <property type="entry name" value="DNA polymerase I"/>
    <property type="match status" value="1"/>
</dbReference>
<dbReference type="Gene3D" id="3.30.70.370">
    <property type="match status" value="1"/>
</dbReference>
<dbReference type="GO" id="GO:0003887">
    <property type="term" value="F:DNA-directed DNA polymerase activity"/>
    <property type="evidence" value="ECO:0007669"/>
    <property type="project" value="UniProtKB-UniRule"/>
</dbReference>
<evidence type="ECO:0000259" key="19">
    <source>
        <dbReference type="SMART" id="SM00482"/>
    </source>
</evidence>
<dbReference type="Pfam" id="PF00476">
    <property type="entry name" value="DNA_pol_A"/>
    <property type="match status" value="1"/>
</dbReference>
<dbReference type="SMART" id="SM00475">
    <property type="entry name" value="53EXOc"/>
    <property type="match status" value="1"/>
</dbReference>
<dbReference type="Pfam" id="PF02739">
    <property type="entry name" value="5_3_exonuc_N"/>
    <property type="match status" value="1"/>
</dbReference>
<dbReference type="PROSITE" id="PS00447">
    <property type="entry name" value="DNA_POLYMERASE_A"/>
    <property type="match status" value="1"/>
</dbReference>
<evidence type="ECO:0000256" key="12">
    <source>
        <dbReference type="ARBA" id="ARBA00023125"/>
    </source>
</evidence>
<name>A0A1G2BIF3_9BACT</name>
<dbReference type="NCBIfam" id="NF004397">
    <property type="entry name" value="PRK05755.1"/>
    <property type="match status" value="1"/>
</dbReference>
<evidence type="ECO:0000256" key="11">
    <source>
        <dbReference type="ARBA" id="ARBA00022932"/>
    </source>
</evidence>
<dbReference type="SUPFAM" id="SSF53098">
    <property type="entry name" value="Ribonuclease H-like"/>
    <property type="match status" value="1"/>
</dbReference>
<protein>
    <recommendedName>
        <fullName evidence="3 15">DNA polymerase I</fullName>
        <ecNumber evidence="2 15">2.7.7.7</ecNumber>
    </recommendedName>
</protein>
<keyword evidence="4 16" id="KW-0808">Transferase</keyword>